<comment type="caution">
    <text evidence="1">The sequence shown here is derived from an EMBL/GenBank/DDBJ whole genome shotgun (WGS) entry which is preliminary data.</text>
</comment>
<organism evidence="1 2">
    <name type="scientific">Zophobas morio</name>
    <dbReference type="NCBI Taxonomy" id="2755281"/>
    <lineage>
        <taxon>Eukaryota</taxon>
        <taxon>Metazoa</taxon>
        <taxon>Ecdysozoa</taxon>
        <taxon>Arthropoda</taxon>
        <taxon>Hexapoda</taxon>
        <taxon>Insecta</taxon>
        <taxon>Pterygota</taxon>
        <taxon>Neoptera</taxon>
        <taxon>Endopterygota</taxon>
        <taxon>Coleoptera</taxon>
        <taxon>Polyphaga</taxon>
        <taxon>Cucujiformia</taxon>
        <taxon>Tenebrionidae</taxon>
        <taxon>Zophobas</taxon>
    </lineage>
</organism>
<keyword evidence="2" id="KW-1185">Reference proteome</keyword>
<gene>
    <name evidence="1" type="ORF">Zmor_008946</name>
</gene>
<protein>
    <submittedName>
        <fullName evidence="1">Uncharacterized protein</fullName>
    </submittedName>
</protein>
<sequence length="211" mass="24093">MKEVHQEVKDAGEDRSKATLNKKRTWNILNVLINRDSSNQRKDFGVKPAGVGMLHTLDNFFHYMRKQVLKLVHLVSKEDECYTVEHKGPLPGFLLQIAEKSQRIHTAHRPLLVCPKQQEKRSKRKKSYAPEKVPRSSSNKEVSLLVRFLMQMLQSRRQISVVLKKLGAINMSCTSFFQTSKKERFSVTDAIKSTTSACAQGRTPLVNNSSI</sequence>
<proteinExistence type="predicted"/>
<reference evidence="1" key="1">
    <citation type="journal article" date="2023" name="G3 (Bethesda)">
        <title>Whole genome assemblies of Zophobas morio and Tenebrio molitor.</title>
        <authorList>
            <person name="Kaur S."/>
            <person name="Stinson S.A."/>
            <person name="diCenzo G.C."/>
        </authorList>
    </citation>
    <scope>NUCLEOTIDE SEQUENCE</scope>
    <source>
        <strain evidence="1">QUZm001</strain>
    </source>
</reference>
<dbReference type="Proteomes" id="UP001168821">
    <property type="component" value="Unassembled WGS sequence"/>
</dbReference>
<accession>A0AA38HIF7</accession>
<evidence type="ECO:0000313" key="1">
    <source>
        <dbReference type="EMBL" id="KAJ3616921.1"/>
    </source>
</evidence>
<dbReference type="AlphaFoldDB" id="A0AA38HIF7"/>
<dbReference type="EMBL" id="JALNTZ010002595">
    <property type="protein sequence ID" value="KAJ3616921.1"/>
    <property type="molecule type" value="Genomic_DNA"/>
</dbReference>
<name>A0AA38HIF7_9CUCU</name>
<evidence type="ECO:0000313" key="2">
    <source>
        <dbReference type="Proteomes" id="UP001168821"/>
    </source>
</evidence>